<evidence type="ECO:0000259" key="2">
    <source>
        <dbReference type="Pfam" id="PF12214"/>
    </source>
</evidence>
<evidence type="ECO:0000313" key="4">
    <source>
        <dbReference type="Proteomes" id="UP001630127"/>
    </source>
</evidence>
<dbReference type="EMBL" id="JBJUIK010000017">
    <property type="protein sequence ID" value="KAL3498733.1"/>
    <property type="molecule type" value="Genomic_DNA"/>
</dbReference>
<protein>
    <recommendedName>
        <fullName evidence="2">TPX2 central domain-containing protein</fullName>
    </recommendedName>
</protein>
<keyword evidence="4" id="KW-1185">Reference proteome</keyword>
<accession>A0ABD2XUD0</accession>
<proteinExistence type="predicted"/>
<evidence type="ECO:0000256" key="1">
    <source>
        <dbReference type="SAM" id="MobiDB-lite"/>
    </source>
</evidence>
<dbReference type="InterPro" id="IPR009675">
    <property type="entry name" value="TPX2_fam"/>
</dbReference>
<dbReference type="SMART" id="SM00614">
    <property type="entry name" value="ZnF_BED"/>
    <property type="match status" value="1"/>
</dbReference>
<feature type="compositionally biased region" description="Acidic residues" evidence="1">
    <location>
        <begin position="99"/>
        <end position="113"/>
    </location>
</feature>
<evidence type="ECO:0000313" key="3">
    <source>
        <dbReference type="EMBL" id="KAL3498733.1"/>
    </source>
</evidence>
<feature type="region of interest" description="Disordered" evidence="1">
    <location>
        <begin position="81"/>
        <end position="136"/>
    </location>
</feature>
<dbReference type="AlphaFoldDB" id="A0ABD2XUD0"/>
<name>A0ABD2XUD0_9GENT</name>
<organism evidence="3 4">
    <name type="scientific">Cinchona calisaya</name>
    <dbReference type="NCBI Taxonomy" id="153742"/>
    <lineage>
        <taxon>Eukaryota</taxon>
        <taxon>Viridiplantae</taxon>
        <taxon>Streptophyta</taxon>
        <taxon>Embryophyta</taxon>
        <taxon>Tracheophyta</taxon>
        <taxon>Spermatophyta</taxon>
        <taxon>Magnoliopsida</taxon>
        <taxon>eudicotyledons</taxon>
        <taxon>Gunneridae</taxon>
        <taxon>Pentapetalae</taxon>
        <taxon>asterids</taxon>
        <taxon>lamiids</taxon>
        <taxon>Gentianales</taxon>
        <taxon>Rubiaceae</taxon>
        <taxon>Cinchonoideae</taxon>
        <taxon>Cinchoneae</taxon>
        <taxon>Cinchona</taxon>
    </lineage>
</organism>
<reference evidence="3 4" key="1">
    <citation type="submission" date="2024-11" db="EMBL/GenBank/DDBJ databases">
        <title>A near-complete genome assembly of Cinchona calisaya.</title>
        <authorList>
            <person name="Lian D.C."/>
            <person name="Zhao X.W."/>
            <person name="Wei L."/>
        </authorList>
    </citation>
    <scope>NUCLEOTIDE SEQUENCE [LARGE SCALE GENOMIC DNA]</scope>
    <source>
        <tissue evidence="3">Nenye</tissue>
    </source>
</reference>
<dbReference type="PANTHER" id="PTHR14326">
    <property type="entry name" value="TARGETING PROTEIN FOR XKLP2"/>
    <property type="match status" value="1"/>
</dbReference>
<dbReference type="PANTHER" id="PTHR14326:SF15">
    <property type="entry name" value="OS06G0130200 PROTEIN"/>
    <property type="match status" value="1"/>
</dbReference>
<feature type="region of interest" description="Disordered" evidence="1">
    <location>
        <begin position="344"/>
        <end position="366"/>
    </location>
</feature>
<dbReference type="Pfam" id="PF12214">
    <property type="entry name" value="TPX2_importin"/>
    <property type="match status" value="1"/>
</dbReference>
<gene>
    <name evidence="3" type="ORF">ACH5RR_041465</name>
</gene>
<feature type="domain" description="TPX2 central" evidence="2">
    <location>
        <begin position="263"/>
        <end position="427"/>
    </location>
</feature>
<feature type="compositionally biased region" description="Low complexity" evidence="1">
    <location>
        <begin position="612"/>
        <end position="631"/>
    </location>
</feature>
<sequence length="735" mass="82068">MDEMDEEMEESTEVVEYTFTAVEIDFDYEFDAVRYFDFSREESLAEARQAELWFDTAATYPPSPFVARLLPGKDVLLENVNISPKSKQEEDANLLGSDSDTEVDEQNSVDDRDDGGKQCTHRGTSSNFQSGNPQKFQNQRQHLPLGLTFYNYMMEANSNAKTKSIMQPYVPRTSTLMKPTASQLAKQNRTRIHAFRLQKALNDKNEKSSTNSCGIEIQAAKRQKLERGHLSKVSDTKQQVNFVHKEPKRNGTVDGNSMQAKLRRTVPREPDLETTHRAQRIRPKIGKGTQSSTSTVRRFKALPLNRKILEAPSLISKRSAPRVPEFREFHLKTSERALQHAATGSVSAASCSNSNKELPKYNRNSTAQCRDETRGCNVLDTSKVQGSELSHNFKALPLNRKIFSSKGDIGVFRNVKRDVTVPKEFNFHTDKRAQHNPPVELFSKLSIASEPQPKIKLPHPASLHAKGSKENRWDSFKQEHQVKHEGKEKLPLNEARKIQFSSNGRETDGGLVSGISSGILHYSIRQSQSDKDVAQVLYSNLIPYCQGHLGVVCQTKAWSNMEINNIDIIVDCERKSQCEALADAAYLMVAIDTVVIEKMSSMRDNTNATTASSCPDLSSSSNPSGPSQSSSKVDKGKAAIPSLAPKDSKVTTTAGGKVRSWVWEHFEKIPCEDKNNQKATYNYCGAIISCPTKTGTSALSNHYGVAMNMEYTEYSSLGNASLVGNLWYNVTKTTR</sequence>
<feature type="region of interest" description="Disordered" evidence="1">
    <location>
        <begin position="606"/>
        <end position="639"/>
    </location>
</feature>
<feature type="compositionally biased region" description="Polar residues" evidence="1">
    <location>
        <begin position="121"/>
        <end position="136"/>
    </location>
</feature>
<dbReference type="Proteomes" id="UP001630127">
    <property type="component" value="Unassembled WGS sequence"/>
</dbReference>
<dbReference type="InterPro" id="IPR027330">
    <property type="entry name" value="TPX2_central_dom"/>
</dbReference>
<comment type="caution">
    <text evidence="3">The sequence shown here is derived from an EMBL/GenBank/DDBJ whole genome shotgun (WGS) entry which is preliminary data.</text>
</comment>